<dbReference type="Pfam" id="PF00413">
    <property type="entry name" value="Peptidase_M10"/>
    <property type="match status" value="1"/>
</dbReference>
<evidence type="ECO:0000256" key="5">
    <source>
        <dbReference type="SAM" id="MobiDB-lite"/>
    </source>
</evidence>
<dbReference type="GO" id="GO:0031012">
    <property type="term" value="C:extracellular matrix"/>
    <property type="evidence" value="ECO:0007669"/>
    <property type="project" value="InterPro"/>
</dbReference>
<dbReference type="GO" id="GO:0008270">
    <property type="term" value="F:zinc ion binding"/>
    <property type="evidence" value="ECO:0007669"/>
    <property type="project" value="InterPro"/>
</dbReference>
<evidence type="ECO:0000259" key="7">
    <source>
        <dbReference type="Pfam" id="PF00413"/>
    </source>
</evidence>
<comment type="caution">
    <text evidence="8">The sequence shown here is derived from an EMBL/GenBank/DDBJ whole genome shotgun (WGS) entry which is preliminary data.</text>
</comment>
<evidence type="ECO:0000256" key="6">
    <source>
        <dbReference type="SAM" id="SignalP"/>
    </source>
</evidence>
<keyword evidence="2" id="KW-0479">Metal-binding</keyword>
<reference evidence="9" key="1">
    <citation type="submission" date="2018-09" db="EMBL/GenBank/DDBJ databases">
        <authorList>
            <person name="Livingstone P.G."/>
            <person name="Whitworth D.E."/>
        </authorList>
    </citation>
    <scope>NUCLEOTIDE SEQUENCE [LARGE SCALE GENOMIC DNA]</scope>
    <source>
        <strain evidence="9">CA054A</strain>
    </source>
</reference>
<evidence type="ECO:0000313" key="8">
    <source>
        <dbReference type="EMBL" id="RKG93378.1"/>
    </source>
</evidence>
<evidence type="ECO:0000256" key="3">
    <source>
        <dbReference type="ARBA" id="ARBA00022801"/>
    </source>
</evidence>
<dbReference type="InterPro" id="IPR001818">
    <property type="entry name" value="Pept_M10_metallopeptidase"/>
</dbReference>
<dbReference type="AlphaFoldDB" id="A0A3A8JED7"/>
<keyword evidence="6" id="KW-0732">Signal</keyword>
<dbReference type="SUPFAM" id="SSF55486">
    <property type="entry name" value="Metalloproteases ('zincins'), catalytic domain"/>
    <property type="match status" value="1"/>
</dbReference>
<keyword evidence="4" id="KW-0862">Zinc</keyword>
<evidence type="ECO:0000256" key="2">
    <source>
        <dbReference type="ARBA" id="ARBA00022723"/>
    </source>
</evidence>
<dbReference type="InterPro" id="IPR024079">
    <property type="entry name" value="MetalloPept_cat_dom_sf"/>
</dbReference>
<dbReference type="InterPro" id="IPR017756">
    <property type="entry name" value="TM_Gly-Cys-Arg_CS"/>
</dbReference>
<feature type="signal peptide" evidence="6">
    <location>
        <begin position="1"/>
        <end position="19"/>
    </location>
</feature>
<protein>
    <recommendedName>
        <fullName evidence="7">Peptidase M10 metallopeptidase domain-containing protein</fullName>
    </recommendedName>
</protein>
<dbReference type="NCBIfam" id="NF041905">
    <property type="entry name" value="MXAN_2677_2678"/>
    <property type="match status" value="1"/>
</dbReference>
<evidence type="ECO:0000313" key="9">
    <source>
        <dbReference type="Proteomes" id="UP000268094"/>
    </source>
</evidence>
<keyword evidence="1" id="KW-0645">Protease</keyword>
<dbReference type="Proteomes" id="UP000268094">
    <property type="component" value="Unassembled WGS sequence"/>
</dbReference>
<keyword evidence="9" id="KW-1185">Reference proteome</keyword>
<dbReference type="GO" id="GO:0004222">
    <property type="term" value="F:metalloendopeptidase activity"/>
    <property type="evidence" value="ECO:0007669"/>
    <property type="project" value="InterPro"/>
</dbReference>
<feature type="region of interest" description="Disordered" evidence="5">
    <location>
        <begin position="305"/>
        <end position="325"/>
    </location>
</feature>
<dbReference type="EMBL" id="RAVZ01000009">
    <property type="protein sequence ID" value="RKG93378.1"/>
    <property type="molecule type" value="Genomic_DNA"/>
</dbReference>
<evidence type="ECO:0000256" key="1">
    <source>
        <dbReference type="ARBA" id="ARBA00022670"/>
    </source>
</evidence>
<feature type="chain" id="PRO_5017305718" description="Peptidase M10 metallopeptidase domain-containing protein" evidence="6">
    <location>
        <begin position="20"/>
        <end position="325"/>
    </location>
</feature>
<gene>
    <name evidence="8" type="ORF">D7V88_02695</name>
</gene>
<dbReference type="OrthoDB" id="5516015at2"/>
<dbReference type="GO" id="GO:0006508">
    <property type="term" value="P:proteolysis"/>
    <property type="evidence" value="ECO:0007669"/>
    <property type="project" value="UniProtKB-KW"/>
</dbReference>
<name>A0A3A8JED7_9BACT</name>
<sequence>MSRRLLLLVGLLGAGAAEAQLDYKRTLVPGRPLCLVWPGRDYVYHLDAKGSTRTPDATEFTAIEAAFDAWRALSSTCSDFRFIRGEDWQQKVDIGYDQEHPFDNYNVITFRERNCQDVAPADDVCWQEETCGNVYQCWSHGGATIGLTTSSFSFKDGRVVDSDIELNAAESEWAGPAFLFTTVNGPPCGGGEPATTCVATDVQNTMTHEIGHVVGLDHVFSQGSTMEATASKGETSKRVIDAGSAAGFCSTYPRGLPPTQCRIPEDPGLKLVAEGKGSGCGATSGGPAVAALLLWTAGLLRRRGSGRAGGLASGSLEAVPERRRG</sequence>
<evidence type="ECO:0000256" key="4">
    <source>
        <dbReference type="ARBA" id="ARBA00022833"/>
    </source>
</evidence>
<organism evidence="8 9">
    <name type="scientific">Corallococcus terminator</name>
    <dbReference type="NCBI Taxonomy" id="2316733"/>
    <lineage>
        <taxon>Bacteria</taxon>
        <taxon>Pseudomonadati</taxon>
        <taxon>Myxococcota</taxon>
        <taxon>Myxococcia</taxon>
        <taxon>Myxococcales</taxon>
        <taxon>Cystobacterineae</taxon>
        <taxon>Myxococcaceae</taxon>
        <taxon>Corallococcus</taxon>
    </lineage>
</organism>
<feature type="domain" description="Peptidase M10 metallopeptidase" evidence="7">
    <location>
        <begin position="41"/>
        <end position="240"/>
    </location>
</feature>
<accession>A0A3A8JED7</accession>
<dbReference type="NCBIfam" id="TIGR03382">
    <property type="entry name" value="GC_trans_RRR"/>
    <property type="match status" value="1"/>
</dbReference>
<proteinExistence type="predicted"/>
<dbReference type="RefSeq" id="WP_120539005.1">
    <property type="nucleotide sequence ID" value="NZ_RAVZ01000009.1"/>
</dbReference>
<keyword evidence="3" id="KW-0378">Hydrolase</keyword>
<dbReference type="Gene3D" id="3.40.390.10">
    <property type="entry name" value="Collagenase (Catalytic Domain)"/>
    <property type="match status" value="1"/>
</dbReference>